<accession>A0A922FQI8</accession>
<name>A0A922FQI8_CARIL</name>
<evidence type="ECO:0000313" key="1">
    <source>
        <dbReference type="EMBL" id="KAG6724900.1"/>
    </source>
</evidence>
<reference evidence="1" key="1">
    <citation type="submission" date="2021-01" db="EMBL/GenBank/DDBJ databases">
        <authorList>
            <person name="Lovell J.T."/>
            <person name="Bentley N."/>
            <person name="Bhattarai G."/>
            <person name="Jenkins J.W."/>
            <person name="Sreedasyam A."/>
            <person name="Alarcon Y."/>
            <person name="Bock C."/>
            <person name="Boston L."/>
            <person name="Carlson J."/>
            <person name="Cervantes K."/>
            <person name="Clermont K."/>
            <person name="Krom N."/>
            <person name="Kubenka K."/>
            <person name="Mamidi S."/>
            <person name="Mattison C."/>
            <person name="Monteros M."/>
            <person name="Pisani C."/>
            <person name="Plott C."/>
            <person name="Rajasekar S."/>
            <person name="Rhein H.S."/>
            <person name="Rohla C."/>
            <person name="Song M."/>
            <person name="Hilaire R.S."/>
            <person name="Shu S."/>
            <person name="Wells L."/>
            <person name="Wang X."/>
            <person name="Webber J."/>
            <person name="Heerema R.J."/>
            <person name="Klein P."/>
            <person name="Conner P."/>
            <person name="Grauke L."/>
            <person name="Grimwood J."/>
            <person name="Schmutz J."/>
            <person name="Randall J.J."/>
        </authorList>
    </citation>
    <scope>NUCLEOTIDE SEQUENCE</scope>
    <source>
        <tissue evidence="1">Leaf</tissue>
    </source>
</reference>
<organism evidence="1 2">
    <name type="scientific">Carya illinoinensis</name>
    <name type="common">Pecan</name>
    <dbReference type="NCBI Taxonomy" id="32201"/>
    <lineage>
        <taxon>Eukaryota</taxon>
        <taxon>Viridiplantae</taxon>
        <taxon>Streptophyta</taxon>
        <taxon>Embryophyta</taxon>
        <taxon>Tracheophyta</taxon>
        <taxon>Spermatophyta</taxon>
        <taxon>Magnoliopsida</taxon>
        <taxon>eudicotyledons</taxon>
        <taxon>Gunneridae</taxon>
        <taxon>Pentapetalae</taxon>
        <taxon>rosids</taxon>
        <taxon>fabids</taxon>
        <taxon>Fagales</taxon>
        <taxon>Juglandaceae</taxon>
        <taxon>Carya</taxon>
    </lineage>
</organism>
<dbReference type="AlphaFoldDB" id="A0A922FQI8"/>
<protein>
    <submittedName>
        <fullName evidence="1">Uncharacterized protein</fullName>
    </submittedName>
</protein>
<sequence length="105" mass="11035">MKLKGTSNMGFLEISPRPSSMRQCLMLVLLVLMFVVLTQPSLVHGRALGAEMKKGKDDHPEAVDGGVIIGDASFSSAANRMGGRVFVRDGGIPLASGPSRKGSGH</sequence>
<dbReference type="EMBL" id="CM031826">
    <property type="protein sequence ID" value="KAG6724900.1"/>
    <property type="molecule type" value="Genomic_DNA"/>
</dbReference>
<proteinExistence type="predicted"/>
<gene>
    <name evidence="1" type="ORF">I3842_02G005900</name>
</gene>
<comment type="caution">
    <text evidence="1">The sequence shown here is derived from an EMBL/GenBank/DDBJ whole genome shotgun (WGS) entry which is preliminary data.</text>
</comment>
<evidence type="ECO:0000313" key="2">
    <source>
        <dbReference type="Proteomes" id="UP000811246"/>
    </source>
</evidence>
<dbReference type="Proteomes" id="UP000811246">
    <property type="component" value="Chromosome 2"/>
</dbReference>